<dbReference type="AlphaFoldDB" id="A0A0C3S3D9"/>
<sequence>MVLALQTVYAPSSQDMTVVFRNHRDNVSQVLSPGEASMGIGGRWLDSGTKFTELDITTNYGRQATVVLQDDGNWNFVVSGAISGGKRWVGVDGNKDFDVRLTSDGAIEFTVWNGNWNSSQGSVFRVDILPFTN</sequence>
<dbReference type="Proteomes" id="UP000053257">
    <property type="component" value="Unassembled WGS sequence"/>
</dbReference>
<dbReference type="OrthoDB" id="4600558at2759"/>
<protein>
    <submittedName>
        <fullName evidence="1">Uncharacterized protein</fullName>
    </submittedName>
</protein>
<organism evidence="1 2">
    <name type="scientific">Phlebiopsis gigantea (strain 11061_1 CR5-6)</name>
    <name type="common">White-rot fungus</name>
    <name type="synonym">Peniophora gigantea</name>
    <dbReference type="NCBI Taxonomy" id="745531"/>
    <lineage>
        <taxon>Eukaryota</taxon>
        <taxon>Fungi</taxon>
        <taxon>Dikarya</taxon>
        <taxon>Basidiomycota</taxon>
        <taxon>Agaricomycotina</taxon>
        <taxon>Agaricomycetes</taxon>
        <taxon>Polyporales</taxon>
        <taxon>Phanerochaetaceae</taxon>
        <taxon>Phlebiopsis</taxon>
    </lineage>
</organism>
<proteinExistence type="predicted"/>
<name>A0A0C3S3D9_PHLG1</name>
<dbReference type="EMBL" id="KN840681">
    <property type="protein sequence ID" value="KIP02350.1"/>
    <property type="molecule type" value="Genomic_DNA"/>
</dbReference>
<keyword evidence="2" id="KW-1185">Reference proteome</keyword>
<dbReference type="HOGENOM" id="CLU_1907437_0_0_1"/>
<reference evidence="1 2" key="1">
    <citation type="journal article" date="2014" name="PLoS Genet.">
        <title>Analysis of the Phlebiopsis gigantea genome, transcriptome and secretome provides insight into its pioneer colonization strategies of wood.</title>
        <authorList>
            <person name="Hori C."/>
            <person name="Ishida T."/>
            <person name="Igarashi K."/>
            <person name="Samejima M."/>
            <person name="Suzuki H."/>
            <person name="Master E."/>
            <person name="Ferreira P."/>
            <person name="Ruiz-Duenas F.J."/>
            <person name="Held B."/>
            <person name="Canessa P."/>
            <person name="Larrondo L.F."/>
            <person name="Schmoll M."/>
            <person name="Druzhinina I.S."/>
            <person name="Kubicek C.P."/>
            <person name="Gaskell J.A."/>
            <person name="Kersten P."/>
            <person name="St John F."/>
            <person name="Glasner J."/>
            <person name="Sabat G."/>
            <person name="Splinter BonDurant S."/>
            <person name="Syed K."/>
            <person name="Yadav J."/>
            <person name="Mgbeahuruike A.C."/>
            <person name="Kovalchuk A."/>
            <person name="Asiegbu F.O."/>
            <person name="Lackner G."/>
            <person name="Hoffmeister D."/>
            <person name="Rencoret J."/>
            <person name="Gutierrez A."/>
            <person name="Sun H."/>
            <person name="Lindquist E."/>
            <person name="Barry K."/>
            <person name="Riley R."/>
            <person name="Grigoriev I.V."/>
            <person name="Henrissat B."/>
            <person name="Kues U."/>
            <person name="Berka R.M."/>
            <person name="Martinez A.T."/>
            <person name="Covert S.F."/>
            <person name="Blanchette R.A."/>
            <person name="Cullen D."/>
        </authorList>
    </citation>
    <scope>NUCLEOTIDE SEQUENCE [LARGE SCALE GENOMIC DNA]</scope>
    <source>
        <strain evidence="1 2">11061_1 CR5-6</strain>
    </source>
</reference>
<evidence type="ECO:0000313" key="2">
    <source>
        <dbReference type="Proteomes" id="UP000053257"/>
    </source>
</evidence>
<evidence type="ECO:0000313" key="1">
    <source>
        <dbReference type="EMBL" id="KIP02350.1"/>
    </source>
</evidence>
<accession>A0A0C3S3D9</accession>
<gene>
    <name evidence="1" type="ORF">PHLGIDRAFT_20479</name>
</gene>